<dbReference type="HAMAP" id="MF_00108">
    <property type="entry name" value="IspD"/>
    <property type="match status" value="1"/>
</dbReference>
<reference evidence="5" key="1">
    <citation type="submission" date="2016-01" db="EMBL/GenBank/DDBJ databases">
        <authorList>
            <person name="Mitreva M."/>
            <person name="Pepin K.H."/>
            <person name="Mihindukulasuriya K.A."/>
            <person name="Fulton R."/>
            <person name="Fronick C."/>
            <person name="O'Laughlin M."/>
            <person name="Miner T."/>
            <person name="Herter B."/>
            <person name="Rosa B.A."/>
            <person name="Cordes M."/>
            <person name="Tomlinson C."/>
            <person name="Wollam A."/>
            <person name="Palsikar V.B."/>
            <person name="Mardis E.R."/>
            <person name="Wilson R.K."/>
        </authorList>
    </citation>
    <scope>NUCLEOTIDE SEQUENCE [LARGE SCALE GENOMIC DNA]</scope>
    <source>
        <strain evidence="5">DNF00019</strain>
    </source>
</reference>
<dbReference type="Gene3D" id="3.90.550.10">
    <property type="entry name" value="Spore Coat Polysaccharide Biosynthesis Protein SpsA, Chain A"/>
    <property type="match status" value="1"/>
</dbReference>
<keyword evidence="3" id="KW-0414">Isoprene biosynthesis</keyword>
<keyword evidence="2 3" id="KW-0548">Nucleotidyltransferase</keyword>
<dbReference type="STRING" id="1393034.HMPREF3192_01451"/>
<evidence type="ECO:0000256" key="1">
    <source>
        <dbReference type="ARBA" id="ARBA00022679"/>
    </source>
</evidence>
<dbReference type="InterPro" id="IPR029044">
    <property type="entry name" value="Nucleotide-diphossugar_trans"/>
</dbReference>
<comment type="pathway">
    <text evidence="3">Isoprenoid biosynthesis; isopentenyl diphosphate biosynthesis via DXP pathway; isopentenyl diphosphate from 1-deoxy-D-xylulose 5-phosphate: step 2/6.</text>
</comment>
<dbReference type="PANTHER" id="PTHR32125:SF4">
    <property type="entry name" value="2-C-METHYL-D-ERYTHRITOL 4-PHOSPHATE CYTIDYLYLTRANSFERASE, CHLOROPLASTIC"/>
    <property type="match status" value="1"/>
</dbReference>
<comment type="function">
    <text evidence="3">Catalyzes the formation of 4-diphosphocytidyl-2-C-methyl-D-erythritol from CTP and 2-C-methyl-D-erythritol 4-phosphate (MEP).</text>
</comment>
<dbReference type="PATRIC" id="fig|1393034.3.peg.1411"/>
<dbReference type="EC" id="2.7.7.60" evidence="3"/>
<dbReference type="CDD" id="cd02516">
    <property type="entry name" value="CDP-ME_synthetase"/>
    <property type="match status" value="1"/>
</dbReference>
<keyword evidence="5" id="KW-1185">Reference proteome</keyword>
<dbReference type="GO" id="GO:0019288">
    <property type="term" value="P:isopentenyl diphosphate biosynthetic process, methylerythritol 4-phosphate pathway"/>
    <property type="evidence" value="ECO:0007669"/>
    <property type="project" value="UniProtKB-UniRule"/>
</dbReference>
<name>A0A133XQ67_9ACTN</name>
<dbReference type="OrthoDB" id="9802561at2"/>
<dbReference type="SUPFAM" id="SSF53448">
    <property type="entry name" value="Nucleotide-diphospho-sugar transferases"/>
    <property type="match status" value="1"/>
</dbReference>
<dbReference type="PANTHER" id="PTHR32125">
    <property type="entry name" value="2-C-METHYL-D-ERYTHRITOL 4-PHOSPHATE CYTIDYLYLTRANSFERASE, CHLOROPLASTIC"/>
    <property type="match status" value="1"/>
</dbReference>
<keyword evidence="1 3" id="KW-0808">Transferase</keyword>
<dbReference type="InterPro" id="IPR001228">
    <property type="entry name" value="IspD"/>
</dbReference>
<dbReference type="EMBL" id="LSCR01000042">
    <property type="protein sequence ID" value="KXB33075.1"/>
    <property type="molecule type" value="Genomic_DNA"/>
</dbReference>
<proteinExistence type="inferred from homology"/>
<gene>
    <name evidence="3" type="primary">ispD</name>
    <name evidence="4" type="ORF">HMPREF3192_01451</name>
</gene>
<feature type="site" description="Transition state stabilizer" evidence="3">
    <location>
        <position position="72"/>
    </location>
</feature>
<dbReference type="InterPro" id="IPR034683">
    <property type="entry name" value="IspD/TarI"/>
</dbReference>
<comment type="caution">
    <text evidence="4">The sequence shown here is derived from an EMBL/GenBank/DDBJ whole genome shotgun (WGS) entry which is preliminary data.</text>
</comment>
<evidence type="ECO:0000256" key="2">
    <source>
        <dbReference type="ARBA" id="ARBA00022695"/>
    </source>
</evidence>
<evidence type="ECO:0000313" key="5">
    <source>
        <dbReference type="Proteomes" id="UP000070675"/>
    </source>
</evidence>
<feature type="site" description="Transition state stabilizer" evidence="3">
    <location>
        <position position="79"/>
    </location>
</feature>
<feature type="site" description="Positions MEP for the nucleophilic attack" evidence="3">
    <location>
        <position position="237"/>
    </location>
</feature>
<comment type="similarity">
    <text evidence="3">Belongs to the IspD/TarI cytidylyltransferase family. IspD subfamily.</text>
</comment>
<dbReference type="Proteomes" id="UP000070675">
    <property type="component" value="Unassembled WGS sequence"/>
</dbReference>
<feature type="site" description="Positions MEP for the nucleophilic attack" evidence="3">
    <location>
        <position position="293"/>
    </location>
</feature>
<dbReference type="AlphaFoldDB" id="A0A133XQ67"/>
<evidence type="ECO:0000256" key="3">
    <source>
        <dbReference type="HAMAP-Rule" id="MF_00108"/>
    </source>
</evidence>
<evidence type="ECO:0000313" key="4">
    <source>
        <dbReference type="EMBL" id="KXB33075.1"/>
    </source>
</evidence>
<comment type="catalytic activity">
    <reaction evidence="3">
        <text>2-C-methyl-D-erythritol 4-phosphate + CTP + H(+) = 4-CDP-2-C-methyl-D-erythritol + diphosphate</text>
        <dbReference type="Rhea" id="RHEA:13429"/>
        <dbReference type="ChEBI" id="CHEBI:15378"/>
        <dbReference type="ChEBI" id="CHEBI:33019"/>
        <dbReference type="ChEBI" id="CHEBI:37563"/>
        <dbReference type="ChEBI" id="CHEBI:57823"/>
        <dbReference type="ChEBI" id="CHEBI:58262"/>
        <dbReference type="EC" id="2.7.7.60"/>
    </reaction>
</comment>
<organism evidence="4 5">
    <name type="scientific">Atopobium deltae</name>
    <dbReference type="NCBI Taxonomy" id="1393034"/>
    <lineage>
        <taxon>Bacteria</taxon>
        <taxon>Bacillati</taxon>
        <taxon>Actinomycetota</taxon>
        <taxon>Coriobacteriia</taxon>
        <taxon>Coriobacteriales</taxon>
        <taxon>Atopobiaceae</taxon>
        <taxon>Atopobium</taxon>
    </lineage>
</organism>
<dbReference type="InterPro" id="IPR050088">
    <property type="entry name" value="IspD/TarI_cytidylyltransf_bact"/>
</dbReference>
<dbReference type="Pfam" id="PF01128">
    <property type="entry name" value="IspD"/>
    <property type="match status" value="2"/>
</dbReference>
<sequence>MADTTSTDVAATLSEPTTASLAAAKSVLARPCSYAERTRTHTQTKTRLRLQNQAQTPADTCAIIAAGGSGVRFGDPRGKQFVPLCGLPLMSWSLLAFDEAPSISSIVVVCAEDVLDDVREKIVSKLHLHKPVWFAIAGATRQDSCYAGLLRSPVHARYVAIHDAARPLIQADAIERVIARVRAGAVAGAERTASGSSADAALTVAPNDTIDGAILAHPATDTLKLVHDKRIQTTPPRADYWCAETPQVFKRATILQANHQARVDELIVTDDASLMEQQGYIIEVVPSVDANFKVTVPEDLILAEVVLQDRIARAAQAAADEGGSAGNPTAADED</sequence>
<protein>
    <recommendedName>
        <fullName evidence="3">2-C-methyl-D-erythritol 4-phosphate cytidylyltransferase</fullName>
        <ecNumber evidence="3">2.7.7.60</ecNumber>
    </recommendedName>
    <alternativeName>
        <fullName evidence="3">4-diphosphocytidyl-2C-methyl-D-erythritol synthase</fullName>
    </alternativeName>
    <alternativeName>
        <fullName evidence="3">MEP cytidylyltransferase</fullName>
        <shortName evidence="3">MCT</shortName>
    </alternativeName>
</protein>
<dbReference type="UniPathway" id="UPA00056">
    <property type="reaction ID" value="UER00093"/>
</dbReference>
<dbReference type="GO" id="GO:0050518">
    <property type="term" value="F:2-C-methyl-D-erythritol 4-phosphate cytidylyltransferase activity"/>
    <property type="evidence" value="ECO:0007669"/>
    <property type="project" value="UniProtKB-UniRule"/>
</dbReference>
<accession>A0A133XQ67</accession>